<keyword evidence="2" id="KW-1133">Transmembrane helix</keyword>
<dbReference type="RefSeq" id="WP_215617976.1">
    <property type="nucleotide sequence ID" value="NZ_JADOER010000005.1"/>
</dbReference>
<keyword evidence="2" id="KW-0812">Transmembrane</keyword>
<dbReference type="Pfam" id="PF14516">
    <property type="entry name" value="AAA_35"/>
    <property type="match status" value="1"/>
</dbReference>
<evidence type="ECO:0000313" key="4">
    <source>
        <dbReference type="Proteomes" id="UP001196661"/>
    </source>
</evidence>
<dbReference type="Proteomes" id="UP001196661">
    <property type="component" value="Unassembled WGS sequence"/>
</dbReference>
<feature type="non-terminal residue" evidence="3">
    <location>
        <position position="657"/>
    </location>
</feature>
<evidence type="ECO:0000256" key="2">
    <source>
        <dbReference type="SAM" id="Phobius"/>
    </source>
</evidence>
<comment type="caution">
    <text evidence="3">The sequence shown here is derived from an EMBL/GenBank/DDBJ whole genome shotgun (WGS) entry which is preliminary data.</text>
</comment>
<feature type="region of interest" description="Disordered" evidence="1">
    <location>
        <begin position="528"/>
        <end position="547"/>
    </location>
</feature>
<gene>
    <name evidence="3" type="ORF">IXB28_07635</name>
</gene>
<feature type="compositionally biased region" description="Basic and acidic residues" evidence="1">
    <location>
        <begin position="474"/>
        <end position="490"/>
    </location>
</feature>
<feature type="compositionally biased region" description="Basic and acidic residues" evidence="1">
    <location>
        <begin position="438"/>
        <end position="458"/>
    </location>
</feature>
<dbReference type="InterPro" id="IPR027417">
    <property type="entry name" value="P-loop_NTPase"/>
</dbReference>
<dbReference type="SUPFAM" id="SSF52540">
    <property type="entry name" value="P-loop containing nucleoside triphosphate hydrolases"/>
    <property type="match status" value="1"/>
</dbReference>
<keyword evidence="2" id="KW-0472">Membrane</keyword>
<dbReference type="EMBL" id="JADOER010000005">
    <property type="protein sequence ID" value="MBT9312073.1"/>
    <property type="molecule type" value="Genomic_DNA"/>
</dbReference>
<evidence type="ECO:0000313" key="3">
    <source>
        <dbReference type="EMBL" id="MBT9312073.1"/>
    </source>
</evidence>
<dbReference type="Gene3D" id="3.40.50.300">
    <property type="entry name" value="P-loop containing nucleotide triphosphate hydrolases"/>
    <property type="match status" value="1"/>
</dbReference>
<evidence type="ECO:0000256" key="1">
    <source>
        <dbReference type="SAM" id="MobiDB-lite"/>
    </source>
</evidence>
<organism evidence="3 4">
    <name type="scientific">Leptothoe kymatousa TAU-MAC 1615</name>
    <dbReference type="NCBI Taxonomy" id="2364775"/>
    <lineage>
        <taxon>Bacteria</taxon>
        <taxon>Bacillati</taxon>
        <taxon>Cyanobacteriota</taxon>
        <taxon>Cyanophyceae</taxon>
        <taxon>Nodosilineales</taxon>
        <taxon>Cymatolegaceae</taxon>
        <taxon>Leptothoe</taxon>
        <taxon>Leptothoe kymatousa</taxon>
    </lineage>
</organism>
<protein>
    <submittedName>
        <fullName evidence="3">AAA-like domain-containing protein</fullName>
    </submittedName>
</protein>
<keyword evidence="4" id="KW-1185">Reference proteome</keyword>
<feature type="transmembrane region" description="Helical" evidence="2">
    <location>
        <begin position="400"/>
        <end position="421"/>
    </location>
</feature>
<feature type="compositionally biased region" description="Basic and acidic residues" evidence="1">
    <location>
        <begin position="532"/>
        <end position="546"/>
    </location>
</feature>
<sequence>MAGSIYTTGGTVQAGGGIYLSRKADDELLQLCREGQFAYVLTSRQMGKSSLMVQTAERLEEEEITSVIIDLTKIGTTVTPEQWYLGILTEIDESLMLDTDIFDWWEEHNHLGVTQRLTRFFEEILLSEVEGRIVLFVDEIDTTLSLGFTDDFFIAIRYFYTARAQKEQLGRLSVVLIGVASPGDLIRDPQRTPFNVGRRVNLTDFSWEEAQGFVEGLRPALSGAVGEAFPEGIGGKGLALSGVEGEGAEEILRWVLQWTGGHPYLTQRLCQGVVESGRTQWSAAAVERLVEDLFFRGGVRNDNNLLFVRDMLTQRTPDGNGSVYEVLTTYGEIWRERELVLDEEQSLIKSHLKLAGVVRRDETKGSLHVSNGIYRQVFDEGWVKEHLPVNWVKRLQRARALIGTLAAVTIVALTFGTWAVSAQKKTDRALKSEKAALEDVKAQKARADDEKKRAEDNAKVALDNEQLAQDQAIEADKQAREAEKQAKRAQEQTVIAEQRRAEAQEATQRAEIARNAEAQQRQAAEAAQLAEAEQRTLAEAREEEANTQKTLAQAQTLIAQEQTILAQANGSKAFLLAKQPLQGLATAVTAWQTVQEENITDAEISLPANAALMQGVYNNKAFNLNNPQRQNNPYPRQGFREKNQLKDHSASVWSVAF</sequence>
<proteinExistence type="predicted"/>
<name>A0ABS5Y3I6_9CYAN</name>
<accession>A0ABS5Y3I6</accession>
<feature type="region of interest" description="Disordered" evidence="1">
    <location>
        <begin position="438"/>
        <end position="499"/>
    </location>
</feature>
<reference evidence="3 4" key="1">
    <citation type="journal article" date="2021" name="Mar. Drugs">
        <title>Genome Reduction and Secondary Metabolism of the Marine Sponge-Associated Cyanobacterium Leptothoe.</title>
        <authorList>
            <person name="Konstantinou D."/>
            <person name="Popin R.V."/>
            <person name="Fewer D.P."/>
            <person name="Sivonen K."/>
            <person name="Gkelis S."/>
        </authorList>
    </citation>
    <scope>NUCLEOTIDE SEQUENCE [LARGE SCALE GENOMIC DNA]</scope>
    <source>
        <strain evidence="3 4">TAU-MAC 1615</strain>
    </source>
</reference>